<dbReference type="EMBL" id="JAHMHR010000001">
    <property type="protein sequence ID" value="KAK1701365.1"/>
    <property type="molecule type" value="Genomic_DNA"/>
</dbReference>
<name>A0AAJ0B2P8_9PEZI</name>
<feature type="region of interest" description="Disordered" evidence="2">
    <location>
        <begin position="1"/>
        <end position="81"/>
    </location>
</feature>
<protein>
    <submittedName>
        <fullName evidence="3">Uncharacterized protein</fullName>
    </submittedName>
</protein>
<comment type="caution">
    <text evidence="3">The sequence shown here is derived from an EMBL/GenBank/DDBJ whole genome shotgun (WGS) entry which is preliminary data.</text>
</comment>
<keyword evidence="4" id="KW-1185">Reference proteome</keyword>
<reference evidence="3" key="1">
    <citation type="submission" date="2021-06" db="EMBL/GenBank/DDBJ databases">
        <title>Comparative genomics, transcriptomics and evolutionary studies reveal genomic signatures of adaptation to plant cell wall in hemibiotrophic fungi.</title>
        <authorList>
            <consortium name="DOE Joint Genome Institute"/>
            <person name="Baroncelli R."/>
            <person name="Diaz J.F."/>
            <person name="Benocci T."/>
            <person name="Peng M."/>
            <person name="Battaglia E."/>
            <person name="Haridas S."/>
            <person name="Andreopoulos W."/>
            <person name="Labutti K."/>
            <person name="Pangilinan J."/>
            <person name="Floch G.L."/>
            <person name="Makela M.R."/>
            <person name="Henrissat B."/>
            <person name="Grigoriev I.V."/>
            <person name="Crouch J.A."/>
            <person name="De Vries R.P."/>
            <person name="Sukno S.A."/>
            <person name="Thon M.R."/>
        </authorList>
    </citation>
    <scope>NUCLEOTIDE SEQUENCE</scope>
    <source>
        <strain evidence="3">CBS 193.32</strain>
    </source>
</reference>
<feature type="compositionally biased region" description="Low complexity" evidence="2">
    <location>
        <begin position="143"/>
        <end position="174"/>
    </location>
</feature>
<feature type="region of interest" description="Disordered" evidence="2">
    <location>
        <begin position="104"/>
        <end position="224"/>
    </location>
</feature>
<feature type="region of interest" description="Disordered" evidence="2">
    <location>
        <begin position="588"/>
        <end position="644"/>
    </location>
</feature>
<organism evidence="3 4">
    <name type="scientific">Colletotrichum godetiae</name>
    <dbReference type="NCBI Taxonomy" id="1209918"/>
    <lineage>
        <taxon>Eukaryota</taxon>
        <taxon>Fungi</taxon>
        <taxon>Dikarya</taxon>
        <taxon>Ascomycota</taxon>
        <taxon>Pezizomycotina</taxon>
        <taxon>Sordariomycetes</taxon>
        <taxon>Hypocreomycetidae</taxon>
        <taxon>Glomerellales</taxon>
        <taxon>Glomerellaceae</taxon>
        <taxon>Colletotrichum</taxon>
        <taxon>Colletotrichum acutatum species complex</taxon>
    </lineage>
</organism>
<feature type="compositionally biased region" description="Polar residues" evidence="2">
    <location>
        <begin position="175"/>
        <end position="188"/>
    </location>
</feature>
<dbReference type="GeneID" id="85464884"/>
<feature type="compositionally biased region" description="Polar residues" evidence="2">
    <location>
        <begin position="195"/>
        <end position="204"/>
    </location>
</feature>
<accession>A0AAJ0B2P8</accession>
<feature type="coiled-coil region" evidence="1">
    <location>
        <begin position="342"/>
        <end position="525"/>
    </location>
</feature>
<gene>
    <name evidence="3" type="ORF">BDP55DRAFT_736509</name>
</gene>
<sequence length="644" mass="71316">MAGEKGEDFPEREVSRGRKSSCEEPPATTTSEKDGLHVRTSLDQGSEPPPANEEQRRSESRASMLSAPHDDSPTTVHPSRLSWAVMAGKGATGAKLDMRSVAIPSQDDLTTPATPVSAIRDLLSSRPASPAGLPVSRGEDEAVPSGPAPSGSSVSQCGGSVSRGSGRNSKSRNSTTPIQQTRQTSRPNSPAPTMPDSTPLVQQEGQEKQLSAPALDTDPIESTESKRLVEMRKFLRSLAESHDILHLVNEEPAPTTCEALFKNFASKVSEECSTSHKKLQAENSKFETSSQAHAQLEGEKTALQEIVAKQADKLGEFGLLEKKAQELGDQVKSCMAERYRFKSDLQANQEKLKMTENELNEKEIALQHLTAEHNEVQMRSQQMAPPMNEEELKNNIYELRDKLEDEITAKAAAERKLEEETGRWQAKEMRYEDHIYYMENQVVAYQKQVKEAEALTENYQKQLVEQTRKAFQAQIEAENMAFTVDHKIVPLAKFRKLVDNARGEISDLEKRLVQAETDRDVAQNQNVSMDDVRDMVMGELVGFYSLAMEDAVSNLYSNWREEEARLSDLVCDGNDGFHRYPHAVVLSDEKPSQSLSDDLFSPPKRGSGAVALKSHASQTESEPEGRLNLANELEGCNSQSSMAR</sequence>
<dbReference type="RefSeq" id="XP_060437120.1">
    <property type="nucleotide sequence ID" value="XM_060580358.1"/>
</dbReference>
<evidence type="ECO:0000256" key="2">
    <source>
        <dbReference type="SAM" id="MobiDB-lite"/>
    </source>
</evidence>
<dbReference type="AlphaFoldDB" id="A0AAJ0B2P8"/>
<feature type="compositionally biased region" description="Basic and acidic residues" evidence="2">
    <location>
        <begin position="1"/>
        <end position="22"/>
    </location>
</feature>
<evidence type="ECO:0000256" key="1">
    <source>
        <dbReference type="SAM" id="Coils"/>
    </source>
</evidence>
<dbReference type="Proteomes" id="UP001224890">
    <property type="component" value="Unassembled WGS sequence"/>
</dbReference>
<evidence type="ECO:0000313" key="3">
    <source>
        <dbReference type="EMBL" id="KAK1701365.1"/>
    </source>
</evidence>
<keyword evidence="1" id="KW-0175">Coiled coil</keyword>
<proteinExistence type="predicted"/>
<evidence type="ECO:0000313" key="4">
    <source>
        <dbReference type="Proteomes" id="UP001224890"/>
    </source>
</evidence>